<sequence length="114" mass="12291">MESNKPKLSAREQEIVAIVWQCFKAEPQVDTDKLAELGGFKNSKSASTTWGMLKKKLMTHGGSDIKDTPPKSTGKRKNGDASFGETPGKKPRGKAAKKAKAPTIESDDDDNAAE</sequence>
<comment type="caution">
    <text evidence="2">The sequence shown here is derived from an EMBL/GenBank/DDBJ whole genome shotgun (WGS) entry which is preliminary data.</text>
</comment>
<dbReference type="AlphaFoldDB" id="A0A9P8ULS2"/>
<gene>
    <name evidence="2" type="ORF">BKA67DRAFT_658799</name>
</gene>
<dbReference type="Proteomes" id="UP000758603">
    <property type="component" value="Unassembled WGS sequence"/>
</dbReference>
<evidence type="ECO:0000313" key="3">
    <source>
        <dbReference type="Proteomes" id="UP000758603"/>
    </source>
</evidence>
<proteinExistence type="predicted"/>
<organism evidence="2 3">
    <name type="scientific">Truncatella angustata</name>
    <dbReference type="NCBI Taxonomy" id="152316"/>
    <lineage>
        <taxon>Eukaryota</taxon>
        <taxon>Fungi</taxon>
        <taxon>Dikarya</taxon>
        <taxon>Ascomycota</taxon>
        <taxon>Pezizomycotina</taxon>
        <taxon>Sordariomycetes</taxon>
        <taxon>Xylariomycetidae</taxon>
        <taxon>Amphisphaeriales</taxon>
        <taxon>Sporocadaceae</taxon>
        <taxon>Truncatella</taxon>
    </lineage>
</organism>
<feature type="compositionally biased region" description="Acidic residues" evidence="1">
    <location>
        <begin position="105"/>
        <end position="114"/>
    </location>
</feature>
<feature type="region of interest" description="Disordered" evidence="1">
    <location>
        <begin position="40"/>
        <end position="114"/>
    </location>
</feature>
<dbReference type="EMBL" id="JAGPXC010000004">
    <property type="protein sequence ID" value="KAH6654506.1"/>
    <property type="molecule type" value="Genomic_DNA"/>
</dbReference>
<name>A0A9P8ULS2_9PEZI</name>
<dbReference type="GeneID" id="70136235"/>
<accession>A0A9P8ULS2</accession>
<reference evidence="2" key="1">
    <citation type="journal article" date="2021" name="Nat. Commun.">
        <title>Genetic determinants of endophytism in the Arabidopsis root mycobiome.</title>
        <authorList>
            <person name="Mesny F."/>
            <person name="Miyauchi S."/>
            <person name="Thiergart T."/>
            <person name="Pickel B."/>
            <person name="Atanasova L."/>
            <person name="Karlsson M."/>
            <person name="Huettel B."/>
            <person name="Barry K.W."/>
            <person name="Haridas S."/>
            <person name="Chen C."/>
            <person name="Bauer D."/>
            <person name="Andreopoulos W."/>
            <person name="Pangilinan J."/>
            <person name="LaButti K."/>
            <person name="Riley R."/>
            <person name="Lipzen A."/>
            <person name="Clum A."/>
            <person name="Drula E."/>
            <person name="Henrissat B."/>
            <person name="Kohler A."/>
            <person name="Grigoriev I.V."/>
            <person name="Martin F.M."/>
            <person name="Hacquard S."/>
        </authorList>
    </citation>
    <scope>NUCLEOTIDE SEQUENCE</scope>
    <source>
        <strain evidence="2">MPI-SDFR-AT-0073</strain>
    </source>
</reference>
<protein>
    <submittedName>
        <fullName evidence="2">Uncharacterized protein</fullName>
    </submittedName>
</protein>
<feature type="compositionally biased region" description="Basic residues" evidence="1">
    <location>
        <begin position="89"/>
        <end position="100"/>
    </location>
</feature>
<evidence type="ECO:0000313" key="2">
    <source>
        <dbReference type="EMBL" id="KAH6654506.1"/>
    </source>
</evidence>
<evidence type="ECO:0000256" key="1">
    <source>
        <dbReference type="SAM" id="MobiDB-lite"/>
    </source>
</evidence>
<dbReference type="RefSeq" id="XP_045958776.1">
    <property type="nucleotide sequence ID" value="XM_046107344.1"/>
</dbReference>
<dbReference type="OrthoDB" id="5403747at2759"/>
<keyword evidence="3" id="KW-1185">Reference proteome</keyword>